<proteinExistence type="predicted"/>
<protein>
    <submittedName>
        <fullName evidence="1 2">Uncharacterized protein</fullName>
    </submittedName>
</protein>
<reference evidence="1 3" key="2">
    <citation type="journal article" date="2014" name="BMC Genomics">
        <title>An improved genome release (version Mt4.0) for the model legume Medicago truncatula.</title>
        <authorList>
            <person name="Tang H."/>
            <person name="Krishnakumar V."/>
            <person name="Bidwell S."/>
            <person name="Rosen B."/>
            <person name="Chan A."/>
            <person name="Zhou S."/>
            <person name="Gentzbittel L."/>
            <person name="Childs K.L."/>
            <person name="Yandell M."/>
            <person name="Gundlach H."/>
            <person name="Mayer K.F."/>
            <person name="Schwartz D.C."/>
            <person name="Town C.D."/>
        </authorList>
    </citation>
    <scope>GENOME REANNOTATION</scope>
    <source>
        <strain evidence="2 3">cv. Jemalong A17</strain>
    </source>
</reference>
<evidence type="ECO:0000313" key="2">
    <source>
        <dbReference type="EnsemblPlants" id="AES71029"/>
    </source>
</evidence>
<dbReference type="EnsemblPlants" id="AES71029">
    <property type="protein sequence ID" value="AES71029"/>
    <property type="gene ID" value="MTR_3g069260"/>
</dbReference>
<dbReference type="HOGENOM" id="CLU_2674795_0_0_1"/>
<evidence type="ECO:0000313" key="1">
    <source>
        <dbReference type="EMBL" id="AES71029.1"/>
    </source>
</evidence>
<dbReference type="PaxDb" id="3880-AES71029"/>
<dbReference type="PANTHER" id="PTHR33784">
    <property type="entry name" value="OS05G0482100 PROTEIN"/>
    <property type="match status" value="1"/>
</dbReference>
<reference evidence="1 3" key="1">
    <citation type="journal article" date="2011" name="Nature">
        <title>The Medicago genome provides insight into the evolution of rhizobial symbioses.</title>
        <authorList>
            <person name="Young N.D."/>
            <person name="Debelle F."/>
            <person name="Oldroyd G.E."/>
            <person name="Geurts R."/>
            <person name="Cannon S.B."/>
            <person name="Udvardi M.K."/>
            <person name="Benedito V.A."/>
            <person name="Mayer K.F."/>
            <person name="Gouzy J."/>
            <person name="Schoof H."/>
            <person name="Van de Peer Y."/>
            <person name="Proost S."/>
            <person name="Cook D.R."/>
            <person name="Meyers B.C."/>
            <person name="Spannagl M."/>
            <person name="Cheung F."/>
            <person name="De Mita S."/>
            <person name="Krishnakumar V."/>
            <person name="Gundlach H."/>
            <person name="Zhou S."/>
            <person name="Mudge J."/>
            <person name="Bharti A.K."/>
            <person name="Murray J.D."/>
            <person name="Naoumkina M.A."/>
            <person name="Rosen B."/>
            <person name="Silverstein K.A."/>
            <person name="Tang H."/>
            <person name="Rombauts S."/>
            <person name="Zhao P.X."/>
            <person name="Zhou P."/>
            <person name="Barbe V."/>
            <person name="Bardou P."/>
            <person name="Bechner M."/>
            <person name="Bellec A."/>
            <person name="Berger A."/>
            <person name="Berges H."/>
            <person name="Bidwell S."/>
            <person name="Bisseling T."/>
            <person name="Choisne N."/>
            <person name="Couloux A."/>
            <person name="Denny R."/>
            <person name="Deshpande S."/>
            <person name="Dai X."/>
            <person name="Doyle J.J."/>
            <person name="Dudez A.M."/>
            <person name="Farmer A.D."/>
            <person name="Fouteau S."/>
            <person name="Franken C."/>
            <person name="Gibelin C."/>
            <person name="Gish J."/>
            <person name="Goldstein S."/>
            <person name="Gonzalez A.J."/>
            <person name="Green P.J."/>
            <person name="Hallab A."/>
            <person name="Hartog M."/>
            <person name="Hua A."/>
            <person name="Humphray S.J."/>
            <person name="Jeong D.H."/>
            <person name="Jing Y."/>
            <person name="Jocker A."/>
            <person name="Kenton S.M."/>
            <person name="Kim D.J."/>
            <person name="Klee K."/>
            <person name="Lai H."/>
            <person name="Lang C."/>
            <person name="Lin S."/>
            <person name="Macmil S.L."/>
            <person name="Magdelenat G."/>
            <person name="Matthews L."/>
            <person name="McCorrison J."/>
            <person name="Monaghan E.L."/>
            <person name="Mun J.H."/>
            <person name="Najar F.Z."/>
            <person name="Nicholson C."/>
            <person name="Noirot C."/>
            <person name="O'Bleness M."/>
            <person name="Paule C.R."/>
            <person name="Poulain J."/>
            <person name="Prion F."/>
            <person name="Qin B."/>
            <person name="Qu C."/>
            <person name="Retzel E.F."/>
            <person name="Riddle C."/>
            <person name="Sallet E."/>
            <person name="Samain S."/>
            <person name="Samson N."/>
            <person name="Sanders I."/>
            <person name="Saurat O."/>
            <person name="Scarpelli C."/>
            <person name="Schiex T."/>
            <person name="Segurens B."/>
            <person name="Severin A.J."/>
            <person name="Sherrier D.J."/>
            <person name="Shi R."/>
            <person name="Sims S."/>
            <person name="Singer S.R."/>
            <person name="Sinharoy S."/>
            <person name="Sterck L."/>
            <person name="Viollet A."/>
            <person name="Wang B.B."/>
            <person name="Wang K."/>
            <person name="Wang M."/>
            <person name="Wang X."/>
            <person name="Warfsmann J."/>
            <person name="Weissenbach J."/>
            <person name="White D.D."/>
            <person name="White J.D."/>
            <person name="Wiley G.B."/>
            <person name="Wincker P."/>
            <person name="Xing Y."/>
            <person name="Yang L."/>
            <person name="Yao Z."/>
            <person name="Ying F."/>
            <person name="Zhai J."/>
            <person name="Zhou L."/>
            <person name="Zuber A."/>
            <person name="Denarie J."/>
            <person name="Dixon R.A."/>
            <person name="May G.D."/>
            <person name="Schwartz D.C."/>
            <person name="Rogers J."/>
            <person name="Quetier F."/>
            <person name="Town C.D."/>
            <person name="Roe B.A."/>
        </authorList>
    </citation>
    <scope>NUCLEOTIDE SEQUENCE [LARGE SCALE GENOMIC DNA]</scope>
    <source>
        <strain evidence="1">A17</strain>
        <strain evidence="2 3">cv. Jemalong A17</strain>
    </source>
</reference>
<name>G7JA05_MEDTR</name>
<organism evidence="1 3">
    <name type="scientific">Medicago truncatula</name>
    <name type="common">Barrel medic</name>
    <name type="synonym">Medicago tribuloides</name>
    <dbReference type="NCBI Taxonomy" id="3880"/>
    <lineage>
        <taxon>Eukaryota</taxon>
        <taxon>Viridiplantae</taxon>
        <taxon>Streptophyta</taxon>
        <taxon>Embryophyta</taxon>
        <taxon>Tracheophyta</taxon>
        <taxon>Spermatophyta</taxon>
        <taxon>Magnoliopsida</taxon>
        <taxon>eudicotyledons</taxon>
        <taxon>Gunneridae</taxon>
        <taxon>Pentapetalae</taxon>
        <taxon>rosids</taxon>
        <taxon>fabids</taxon>
        <taxon>Fabales</taxon>
        <taxon>Fabaceae</taxon>
        <taxon>Papilionoideae</taxon>
        <taxon>50 kb inversion clade</taxon>
        <taxon>NPAAA clade</taxon>
        <taxon>Hologalegina</taxon>
        <taxon>IRL clade</taxon>
        <taxon>Trifolieae</taxon>
        <taxon>Medicago</taxon>
    </lineage>
</organism>
<dbReference type="OMA" id="HSWFTDE"/>
<accession>G7JA05</accession>
<reference evidence="2" key="3">
    <citation type="submission" date="2015-04" db="UniProtKB">
        <authorList>
            <consortium name="EnsemblPlants"/>
        </authorList>
    </citation>
    <scope>IDENTIFICATION</scope>
    <source>
        <strain evidence="2">cv. Jemalong A17</strain>
    </source>
</reference>
<dbReference type="EMBL" id="CM001219">
    <property type="protein sequence ID" value="AES71029.1"/>
    <property type="molecule type" value="Genomic_DNA"/>
</dbReference>
<gene>
    <name evidence="1" type="ordered locus">MTR_3g069260</name>
</gene>
<dbReference type="InterPro" id="IPR040338">
    <property type="entry name" value="At1g67623-like"/>
</dbReference>
<dbReference type="AlphaFoldDB" id="G7JA05"/>
<keyword evidence="3" id="KW-1185">Reference proteome</keyword>
<sequence length="82" mass="9593">MKLLVDILGKVSTNSMVDLCKIKLSCKDFLNILADLYVYQHASLYKFPLIPHSWFTDEKETTFLIRRENGNLEILYHEGMVQ</sequence>
<evidence type="ECO:0000313" key="3">
    <source>
        <dbReference type="Proteomes" id="UP000002051"/>
    </source>
</evidence>
<dbReference type="PANTHER" id="PTHR33784:SF47">
    <property type="entry name" value="F-BOX PLANT-LIKE PROTEIN"/>
    <property type="match status" value="1"/>
</dbReference>
<dbReference type="STRING" id="3880.G7JA05"/>
<dbReference type="Proteomes" id="UP000002051">
    <property type="component" value="Chromosome 3"/>
</dbReference>